<accession>A0A939SB08</accession>
<evidence type="ECO:0000313" key="3">
    <source>
        <dbReference type="EMBL" id="MBO1902502.1"/>
    </source>
</evidence>
<keyword evidence="2" id="KW-0472">Membrane</keyword>
<keyword evidence="2" id="KW-1133">Transmembrane helix</keyword>
<proteinExistence type="predicted"/>
<name>A0A939SB08_9MICO</name>
<dbReference type="Proteomes" id="UP000664382">
    <property type="component" value="Unassembled WGS sequence"/>
</dbReference>
<feature type="compositionally biased region" description="Basic and acidic residues" evidence="1">
    <location>
        <begin position="131"/>
        <end position="140"/>
    </location>
</feature>
<reference evidence="3" key="1">
    <citation type="submission" date="2021-03" db="EMBL/GenBank/DDBJ databases">
        <title>Leucobacter chromiisoli sp. nov., isolated from chromium-containing soil of chemical plant.</title>
        <authorList>
            <person name="Xu Z."/>
        </authorList>
    </citation>
    <scope>NUCLEOTIDE SEQUENCE</scope>
    <source>
        <strain evidence="3">S27</strain>
    </source>
</reference>
<evidence type="ECO:0000256" key="1">
    <source>
        <dbReference type="SAM" id="MobiDB-lite"/>
    </source>
</evidence>
<comment type="caution">
    <text evidence="3">The sequence shown here is derived from an EMBL/GenBank/DDBJ whole genome shotgun (WGS) entry which is preliminary data.</text>
</comment>
<feature type="transmembrane region" description="Helical" evidence="2">
    <location>
        <begin position="69"/>
        <end position="88"/>
    </location>
</feature>
<sequence length="364" mass="38581">MTRRQDSLAEIMAQLDPALTPLDAPPGAEARARMAALRTPEDAEPSDPRLRTPTRAGLGFGFLRRRAPVLLALAASLLVAVLAVSPLIGGATSGELHSAGADRDAAQSVDEEPEKLLMSLSQSLESGSQRGSDDVREQIGRTDSSYSLDRGEATVRLLRWSTTPETSTASELSAADDETAALTPPVLVERLIQPDGSVTVERRVLETDAAGEDLWDLMSAAGETPIGRAEPTSDQSQSGFSVPESVEDWGALLREEGDLASSPSAADYFQATTRLRSEHDLDRAAQAGLIEFLATLPGIRVDGSVADRLGRDGVSFSADSRESGIREVLVLSAEMGLIASERIGIGSADGDASDPVILEYLVWF</sequence>
<feature type="region of interest" description="Disordered" evidence="1">
    <location>
        <begin position="122"/>
        <end position="146"/>
    </location>
</feature>
<evidence type="ECO:0000313" key="4">
    <source>
        <dbReference type="Proteomes" id="UP000664382"/>
    </source>
</evidence>
<feature type="compositionally biased region" description="Low complexity" evidence="1">
    <location>
        <begin position="14"/>
        <end position="28"/>
    </location>
</feature>
<keyword evidence="2" id="KW-0812">Transmembrane</keyword>
<protein>
    <submittedName>
        <fullName evidence="3">Uncharacterized protein</fullName>
    </submittedName>
</protein>
<gene>
    <name evidence="3" type="ORF">J4H92_11145</name>
</gene>
<keyword evidence="4" id="KW-1185">Reference proteome</keyword>
<evidence type="ECO:0000256" key="2">
    <source>
        <dbReference type="SAM" id="Phobius"/>
    </source>
</evidence>
<feature type="region of interest" description="Disordered" evidence="1">
    <location>
        <begin position="14"/>
        <end position="52"/>
    </location>
</feature>
<dbReference type="RefSeq" id="WP_208098270.1">
    <property type="nucleotide sequence ID" value="NZ_JAGDYM010000013.1"/>
</dbReference>
<dbReference type="EMBL" id="JAGDYM010000013">
    <property type="protein sequence ID" value="MBO1902502.1"/>
    <property type="molecule type" value="Genomic_DNA"/>
</dbReference>
<dbReference type="AlphaFoldDB" id="A0A939SB08"/>
<organism evidence="3 4">
    <name type="scientific">Leucobacter weissii</name>
    <dbReference type="NCBI Taxonomy" id="1983706"/>
    <lineage>
        <taxon>Bacteria</taxon>
        <taxon>Bacillati</taxon>
        <taxon>Actinomycetota</taxon>
        <taxon>Actinomycetes</taxon>
        <taxon>Micrococcales</taxon>
        <taxon>Microbacteriaceae</taxon>
        <taxon>Leucobacter</taxon>
    </lineage>
</organism>